<sequence>MRDAAADNGRRTWTECPRCADHMACTACDEGRSCETHWRYLLAAEGRRLFVQCRSCWHRWWHDTGFGVGNRPAEVDEMDGFPPPGQAAA</sequence>
<dbReference type="EMBL" id="JBHUCP010000003">
    <property type="protein sequence ID" value="MFD1528887.1"/>
    <property type="molecule type" value="Genomic_DNA"/>
</dbReference>
<dbReference type="RefSeq" id="WP_343984882.1">
    <property type="nucleotide sequence ID" value="NZ_BAAAJG010000025.1"/>
</dbReference>
<name>A0ABW4FF70_9PSEU</name>
<reference evidence="2" key="1">
    <citation type="journal article" date="2019" name="Int. J. Syst. Evol. Microbiol.">
        <title>The Global Catalogue of Microorganisms (GCM) 10K type strain sequencing project: providing services to taxonomists for standard genome sequencing and annotation.</title>
        <authorList>
            <consortium name="The Broad Institute Genomics Platform"/>
            <consortium name="The Broad Institute Genome Sequencing Center for Infectious Disease"/>
            <person name="Wu L."/>
            <person name="Ma J."/>
        </authorList>
    </citation>
    <scope>NUCLEOTIDE SEQUENCE [LARGE SCALE GENOMIC DNA]</scope>
    <source>
        <strain evidence="2">JCM 12165</strain>
    </source>
</reference>
<organism evidence="1 2">
    <name type="scientific">Pseudonocardia aurantiaca</name>
    <dbReference type="NCBI Taxonomy" id="75290"/>
    <lineage>
        <taxon>Bacteria</taxon>
        <taxon>Bacillati</taxon>
        <taxon>Actinomycetota</taxon>
        <taxon>Actinomycetes</taxon>
        <taxon>Pseudonocardiales</taxon>
        <taxon>Pseudonocardiaceae</taxon>
        <taxon>Pseudonocardia</taxon>
    </lineage>
</organism>
<dbReference type="Proteomes" id="UP001597145">
    <property type="component" value="Unassembled WGS sequence"/>
</dbReference>
<keyword evidence="2" id="KW-1185">Reference proteome</keyword>
<evidence type="ECO:0000313" key="1">
    <source>
        <dbReference type="EMBL" id="MFD1528887.1"/>
    </source>
</evidence>
<evidence type="ECO:0000313" key="2">
    <source>
        <dbReference type="Proteomes" id="UP001597145"/>
    </source>
</evidence>
<comment type="caution">
    <text evidence="1">The sequence shown here is derived from an EMBL/GenBank/DDBJ whole genome shotgun (WGS) entry which is preliminary data.</text>
</comment>
<proteinExistence type="predicted"/>
<accession>A0ABW4FF70</accession>
<gene>
    <name evidence="1" type="ORF">ACFSCY_05480</name>
</gene>
<protein>
    <submittedName>
        <fullName evidence="1">Uncharacterized protein</fullName>
    </submittedName>
</protein>